<dbReference type="GO" id="GO:0004722">
    <property type="term" value="F:protein serine/threonine phosphatase activity"/>
    <property type="evidence" value="ECO:0007669"/>
    <property type="project" value="InterPro"/>
</dbReference>
<evidence type="ECO:0000259" key="1">
    <source>
        <dbReference type="PROSITE" id="PS51746"/>
    </source>
</evidence>
<protein>
    <submittedName>
        <fullName evidence="2">Serine/threonine protein phosphatase</fullName>
    </submittedName>
</protein>
<dbReference type="InterPro" id="IPR015655">
    <property type="entry name" value="PP2C"/>
</dbReference>
<dbReference type="AlphaFoldDB" id="A0A102Y7V8"/>
<evidence type="ECO:0000313" key="3">
    <source>
        <dbReference type="Proteomes" id="UP000060630"/>
    </source>
</evidence>
<dbReference type="SMART" id="SM00332">
    <property type="entry name" value="PP2Cc"/>
    <property type="match status" value="1"/>
</dbReference>
<comment type="caution">
    <text evidence="2">The sequence shown here is derived from an EMBL/GenBank/DDBJ whole genome shotgun (WGS) entry which is preliminary data.</text>
</comment>
<feature type="domain" description="PPM-type phosphatase" evidence="1">
    <location>
        <begin position="8"/>
        <end position="239"/>
    </location>
</feature>
<dbReference type="PANTHER" id="PTHR13832">
    <property type="entry name" value="PROTEIN PHOSPHATASE 2C"/>
    <property type="match status" value="1"/>
</dbReference>
<dbReference type="PROSITE" id="PS51746">
    <property type="entry name" value="PPM_2"/>
    <property type="match status" value="1"/>
</dbReference>
<accession>A0A102Y7V8</accession>
<name>A0A102Y7V8_9BURK</name>
<dbReference type="EMBL" id="LPHD01000194">
    <property type="protein sequence ID" value="KWA72689.1"/>
    <property type="molecule type" value="Genomic_DNA"/>
</dbReference>
<dbReference type="RefSeq" id="WP_059643270.1">
    <property type="nucleotide sequence ID" value="NZ_LOVD01000044.1"/>
</dbReference>
<sequence length="256" mass="27627">MSAELQWTSASRTDVGRVREINEDDCLALPQRGLWAVADGMGGHSAGDLASRTIVRALERLAAPATLADFIDAARAALDTVNARLRESADQRGVRMIGSTVAVLLASGRQCGWLWAGDSRIYLYRDAHLTQLTLDHSHVAELQAQGHLSAQQARHHPSQHLITRAVGAAERLHLDERRIDVRDGDMFLLCSDGLSNEMDEADISAALACGDCARATDALVDLALREGGRDNVTAVVIRADDPDASDHTLANPAVRR</sequence>
<dbReference type="SMART" id="SM00331">
    <property type="entry name" value="PP2C_SIG"/>
    <property type="match status" value="1"/>
</dbReference>
<dbReference type="Proteomes" id="UP000060630">
    <property type="component" value="Unassembled WGS sequence"/>
</dbReference>
<evidence type="ECO:0000313" key="2">
    <source>
        <dbReference type="EMBL" id="KWA72689.1"/>
    </source>
</evidence>
<proteinExistence type="predicted"/>
<dbReference type="Pfam" id="PF13672">
    <property type="entry name" value="PP2C_2"/>
    <property type="match status" value="1"/>
</dbReference>
<reference evidence="2 3" key="1">
    <citation type="submission" date="2015-11" db="EMBL/GenBank/DDBJ databases">
        <title>Expanding the genomic diversity of Burkholderia species for the development of highly accurate diagnostics.</title>
        <authorList>
            <person name="Sahl J."/>
            <person name="Keim P."/>
            <person name="Wagner D."/>
        </authorList>
    </citation>
    <scope>NUCLEOTIDE SEQUENCE [LARGE SCALE GENOMIC DNA]</scope>
    <source>
        <strain evidence="2 3">MSMB2087WGS</strain>
    </source>
</reference>
<dbReference type="Gene3D" id="3.60.40.10">
    <property type="entry name" value="PPM-type phosphatase domain"/>
    <property type="match status" value="1"/>
</dbReference>
<dbReference type="PANTHER" id="PTHR13832:SF827">
    <property type="entry name" value="PROTEIN PHOSPHATASE 1L"/>
    <property type="match status" value="1"/>
</dbReference>
<gene>
    <name evidence="2" type="ORF">WL29_05620</name>
</gene>
<organism evidence="2 3">
    <name type="scientific">Burkholderia ubonensis</name>
    <dbReference type="NCBI Taxonomy" id="101571"/>
    <lineage>
        <taxon>Bacteria</taxon>
        <taxon>Pseudomonadati</taxon>
        <taxon>Pseudomonadota</taxon>
        <taxon>Betaproteobacteria</taxon>
        <taxon>Burkholderiales</taxon>
        <taxon>Burkholderiaceae</taxon>
        <taxon>Burkholderia</taxon>
        <taxon>Burkholderia cepacia complex</taxon>
    </lineage>
</organism>
<dbReference type="SUPFAM" id="SSF81606">
    <property type="entry name" value="PP2C-like"/>
    <property type="match status" value="1"/>
</dbReference>
<dbReference type="InterPro" id="IPR001932">
    <property type="entry name" value="PPM-type_phosphatase-like_dom"/>
</dbReference>
<dbReference type="InterPro" id="IPR036457">
    <property type="entry name" value="PPM-type-like_dom_sf"/>
</dbReference>
<dbReference type="CDD" id="cd00143">
    <property type="entry name" value="PP2Cc"/>
    <property type="match status" value="1"/>
</dbReference>